<keyword evidence="3 4" id="KW-0238">DNA-binding</keyword>
<dbReference type="InterPro" id="IPR046938">
    <property type="entry name" value="DNA_clamp_sf"/>
</dbReference>
<dbReference type="eggNOG" id="arCOG00488">
    <property type="taxonomic scope" value="Archaea"/>
</dbReference>
<dbReference type="GO" id="GO:0030337">
    <property type="term" value="F:DNA polymerase processivity factor activity"/>
    <property type="evidence" value="ECO:0007669"/>
    <property type="project" value="UniProtKB-UniRule"/>
</dbReference>
<dbReference type="AlphaFoldDB" id="G0ED78"/>
<dbReference type="Proteomes" id="UP000001037">
    <property type="component" value="Chromosome"/>
</dbReference>
<dbReference type="HOGENOM" id="CLU_043978_1_0_2"/>
<name>G0ED78_PYRF1</name>
<evidence type="ECO:0000256" key="1">
    <source>
        <dbReference type="ARBA" id="ARBA00010462"/>
    </source>
</evidence>
<evidence type="ECO:0000256" key="2">
    <source>
        <dbReference type="ARBA" id="ARBA00022705"/>
    </source>
</evidence>
<dbReference type="STRING" id="694429.Pyrfu_1903"/>
<keyword evidence="8" id="KW-1185">Reference proteome</keyword>
<dbReference type="HAMAP" id="MF_00317">
    <property type="entry name" value="DNApol_clamp_arch"/>
    <property type="match status" value="1"/>
</dbReference>
<protein>
    <recommendedName>
        <fullName evidence="4">DNA polymerase sliding clamp</fullName>
    </recommendedName>
    <alternativeName>
        <fullName evidence="4">Proliferating cell nuclear antigen homolog</fullName>
        <shortName evidence="4">PCNA</shortName>
    </alternativeName>
</protein>
<dbReference type="Pfam" id="PF02747">
    <property type="entry name" value="PCNA_C"/>
    <property type="match status" value="1"/>
</dbReference>
<evidence type="ECO:0000259" key="5">
    <source>
        <dbReference type="Pfam" id="PF00705"/>
    </source>
</evidence>
<dbReference type="GO" id="GO:0006272">
    <property type="term" value="P:leading strand elongation"/>
    <property type="evidence" value="ECO:0007669"/>
    <property type="project" value="TreeGrafter"/>
</dbReference>
<dbReference type="Pfam" id="PF00705">
    <property type="entry name" value="PCNA_N"/>
    <property type="match status" value="1"/>
</dbReference>
<feature type="domain" description="Proliferating cell nuclear antigen PCNA N-terminal" evidence="5">
    <location>
        <begin position="7"/>
        <end position="109"/>
    </location>
</feature>
<dbReference type="CDD" id="cd00577">
    <property type="entry name" value="PCNA"/>
    <property type="match status" value="1"/>
</dbReference>
<reference evidence="7 8" key="1">
    <citation type="journal article" date="2011" name="Stand. Genomic Sci.">
        <title>Complete genome sequence of the hyperthermophilic chemolithoautotroph Pyrolobus fumarii type strain (1A).</title>
        <authorList>
            <person name="Anderson I."/>
            <person name="Goker M."/>
            <person name="Nolan M."/>
            <person name="Lucas S."/>
            <person name="Hammon N."/>
            <person name="Deshpande S."/>
            <person name="Cheng J.F."/>
            <person name="Tapia R."/>
            <person name="Han C."/>
            <person name="Goodwin L."/>
            <person name="Pitluck S."/>
            <person name="Huntemann M."/>
            <person name="Liolios K."/>
            <person name="Ivanova N."/>
            <person name="Pagani I."/>
            <person name="Mavromatis K."/>
            <person name="Ovchinikova G."/>
            <person name="Pati A."/>
            <person name="Chen A."/>
            <person name="Palaniappan K."/>
            <person name="Land M."/>
            <person name="Hauser L."/>
            <person name="Brambilla E.M."/>
            <person name="Huber H."/>
            <person name="Yasawong M."/>
            <person name="Rohde M."/>
            <person name="Spring S."/>
            <person name="Abt B."/>
            <person name="Sikorski J."/>
            <person name="Wirth R."/>
            <person name="Detter J.C."/>
            <person name="Woyke T."/>
            <person name="Bristow J."/>
            <person name="Eisen J.A."/>
            <person name="Markowitz V."/>
            <person name="Hugenholtz P."/>
            <person name="Kyrpides N.C."/>
            <person name="Klenk H.P."/>
            <person name="Lapidus A."/>
        </authorList>
    </citation>
    <scope>NUCLEOTIDE SEQUENCE [LARGE SCALE GENOMIC DNA]</scope>
    <source>
        <strain evidence="8">DSM 11204 / 1A</strain>
    </source>
</reference>
<proteinExistence type="inferred from homology"/>
<dbReference type="InterPro" id="IPR022648">
    <property type="entry name" value="Pr_cel_nuc_antig_N"/>
</dbReference>
<dbReference type="EMBL" id="CP002838">
    <property type="protein sequence ID" value="AEM39756.1"/>
    <property type="molecule type" value="Genomic_DNA"/>
</dbReference>
<dbReference type="FunCoup" id="G0ED78">
    <property type="interactions" value="1"/>
</dbReference>
<dbReference type="PROSITE" id="PS01251">
    <property type="entry name" value="PCNA_1"/>
    <property type="match status" value="1"/>
</dbReference>
<dbReference type="GO" id="GO:0006275">
    <property type="term" value="P:regulation of DNA replication"/>
    <property type="evidence" value="ECO:0007669"/>
    <property type="project" value="UniProtKB-UniRule"/>
</dbReference>
<dbReference type="GO" id="GO:0003677">
    <property type="term" value="F:DNA binding"/>
    <property type="evidence" value="ECO:0007669"/>
    <property type="project" value="UniProtKB-UniRule"/>
</dbReference>
<dbReference type="PANTHER" id="PTHR11352:SF0">
    <property type="entry name" value="PROLIFERATING CELL NUCLEAR ANTIGEN"/>
    <property type="match status" value="1"/>
</dbReference>
<evidence type="ECO:0000313" key="8">
    <source>
        <dbReference type="Proteomes" id="UP000001037"/>
    </source>
</evidence>
<organism evidence="7 8">
    <name type="scientific">Pyrolobus fumarii (strain DSM 11204 / 1A)</name>
    <dbReference type="NCBI Taxonomy" id="694429"/>
    <lineage>
        <taxon>Archaea</taxon>
        <taxon>Thermoproteota</taxon>
        <taxon>Thermoprotei</taxon>
        <taxon>Desulfurococcales</taxon>
        <taxon>Pyrodictiaceae</taxon>
        <taxon>Pyrolobus</taxon>
    </lineage>
</organism>
<feature type="domain" description="Proliferating cell nuclear antigen PCNA C-terminal" evidence="6">
    <location>
        <begin position="130"/>
        <end position="250"/>
    </location>
</feature>
<dbReference type="InterPro" id="IPR022659">
    <property type="entry name" value="Pr_cel_nuc_antig_CS"/>
</dbReference>
<dbReference type="InterPro" id="IPR000730">
    <property type="entry name" value="Pr_cel_nuc_antig"/>
</dbReference>
<evidence type="ECO:0000256" key="3">
    <source>
        <dbReference type="ARBA" id="ARBA00023125"/>
    </source>
</evidence>
<dbReference type="PANTHER" id="PTHR11352">
    <property type="entry name" value="PROLIFERATING CELL NUCLEAR ANTIGEN"/>
    <property type="match status" value="1"/>
</dbReference>
<comment type="subunit">
    <text evidence="4">Homotrimer. The subunits circularize to form a toroid; DNA passes through its center. Replication factor C (RFC) is required to load the toroid on the DNA.</text>
</comment>
<dbReference type="Gene3D" id="3.70.10.10">
    <property type="match status" value="1"/>
</dbReference>
<accession>G0ED78</accession>
<gene>
    <name evidence="4" type="primary">pcn</name>
    <name evidence="7" type="ordered locus">Pyrfu_1903</name>
</gene>
<dbReference type="NCBIfam" id="NF002218">
    <property type="entry name" value="PRK01115.1-1"/>
    <property type="match status" value="1"/>
</dbReference>
<evidence type="ECO:0000313" key="7">
    <source>
        <dbReference type="EMBL" id="AEM39756.1"/>
    </source>
</evidence>
<dbReference type="SUPFAM" id="SSF55979">
    <property type="entry name" value="DNA clamp"/>
    <property type="match status" value="2"/>
</dbReference>
<evidence type="ECO:0000256" key="4">
    <source>
        <dbReference type="HAMAP-Rule" id="MF_00317"/>
    </source>
</evidence>
<evidence type="ECO:0000259" key="6">
    <source>
        <dbReference type="Pfam" id="PF02747"/>
    </source>
</evidence>
<keyword evidence="2 4" id="KW-0235">DNA replication</keyword>
<sequence length="252" mass="28392">MVRMVYPAATKFKYIMQTIAKVLDQVPFMADPEEGLVVKALSADKTTMVVMKIPLGAFEEFDAPEKKGFIVPADELNKVAKRGTRNDIVEIVVEEDQRRLRVNFIDKKTGVRRTFYVPLIEGVVEELTEPQVELTVTAQMSADDFKHIVRDAKIVSDEVEFVAEQDRLIARTVTPQKEYYNIMEVGRPLITYEVRTNPPVVSKYAVDLLQSSLKATQAASTATIEFGEALPMRITFDLPGGGTLVYWISPRM</sequence>
<dbReference type="KEGG" id="pfm:Pyrfu_1903"/>
<comment type="similarity">
    <text evidence="1 4">Belongs to the PCNA family.</text>
</comment>
<comment type="function">
    <text evidence="4">Sliding clamp subunit that acts as a moving platform for DNA processing. Responsible for tethering the catalytic subunit of DNA polymerase and other proteins to DNA during high-speed replication.</text>
</comment>
<dbReference type="InterPro" id="IPR022649">
    <property type="entry name" value="Pr_cel_nuc_antig_C"/>
</dbReference>
<dbReference type="InParanoid" id="G0ED78"/>